<protein>
    <submittedName>
        <fullName evidence="1">Uncharacterized protein</fullName>
    </submittedName>
</protein>
<comment type="caution">
    <text evidence="1">The sequence shown here is derived from an EMBL/GenBank/DDBJ whole genome shotgun (WGS) entry which is preliminary data.</text>
</comment>
<proteinExistence type="predicted"/>
<organism evidence="1 2">
    <name type="scientific">Kribbella hippodromi</name>
    <dbReference type="NCBI Taxonomy" id="434347"/>
    <lineage>
        <taxon>Bacteria</taxon>
        <taxon>Bacillati</taxon>
        <taxon>Actinomycetota</taxon>
        <taxon>Actinomycetes</taxon>
        <taxon>Propionibacteriales</taxon>
        <taxon>Kribbellaceae</taxon>
        <taxon>Kribbella</taxon>
    </lineage>
</organism>
<gene>
    <name evidence="1" type="ORF">GCM10009804_75230</name>
</gene>
<evidence type="ECO:0000313" key="1">
    <source>
        <dbReference type="EMBL" id="GAA1608389.1"/>
    </source>
</evidence>
<dbReference type="Proteomes" id="UP001501705">
    <property type="component" value="Unassembled WGS sequence"/>
</dbReference>
<evidence type="ECO:0000313" key="2">
    <source>
        <dbReference type="Proteomes" id="UP001501705"/>
    </source>
</evidence>
<keyword evidence="2" id="KW-1185">Reference proteome</keyword>
<reference evidence="1 2" key="1">
    <citation type="journal article" date="2019" name="Int. J. Syst. Evol. Microbiol.">
        <title>The Global Catalogue of Microorganisms (GCM) 10K type strain sequencing project: providing services to taxonomists for standard genome sequencing and annotation.</title>
        <authorList>
            <consortium name="The Broad Institute Genomics Platform"/>
            <consortium name="The Broad Institute Genome Sequencing Center for Infectious Disease"/>
            <person name="Wu L."/>
            <person name="Ma J."/>
        </authorList>
    </citation>
    <scope>NUCLEOTIDE SEQUENCE [LARGE SCALE GENOMIC DNA]</scope>
    <source>
        <strain evidence="1 2">JCM 15572</strain>
    </source>
</reference>
<name>A0ABN2ELJ9_9ACTN</name>
<dbReference type="EMBL" id="BAAAPH010000047">
    <property type="protein sequence ID" value="GAA1608389.1"/>
    <property type="molecule type" value="Genomic_DNA"/>
</dbReference>
<accession>A0ABN2ELJ9</accession>
<sequence>MQYGRGACNGGDVRCVLGVMSASAYDTCGARGTSARGAMRGAAGLTGVCGVVGVGWSGMG</sequence>